<evidence type="ECO:0000313" key="8">
    <source>
        <dbReference type="Proteomes" id="UP000738349"/>
    </source>
</evidence>
<comment type="caution">
    <text evidence="7">The sequence shown here is derived from an EMBL/GenBank/DDBJ whole genome shotgun (WGS) entry which is preliminary data.</text>
</comment>
<reference evidence="7" key="1">
    <citation type="journal article" date="2021" name="Nat. Commun.">
        <title>Genetic determinants of endophytism in the Arabidopsis root mycobiome.</title>
        <authorList>
            <person name="Mesny F."/>
            <person name="Miyauchi S."/>
            <person name="Thiergart T."/>
            <person name="Pickel B."/>
            <person name="Atanasova L."/>
            <person name="Karlsson M."/>
            <person name="Huettel B."/>
            <person name="Barry K.W."/>
            <person name="Haridas S."/>
            <person name="Chen C."/>
            <person name="Bauer D."/>
            <person name="Andreopoulos W."/>
            <person name="Pangilinan J."/>
            <person name="LaButti K."/>
            <person name="Riley R."/>
            <person name="Lipzen A."/>
            <person name="Clum A."/>
            <person name="Drula E."/>
            <person name="Henrissat B."/>
            <person name="Kohler A."/>
            <person name="Grigoriev I.V."/>
            <person name="Martin F.M."/>
            <person name="Hacquard S."/>
        </authorList>
    </citation>
    <scope>NUCLEOTIDE SEQUENCE</scope>
    <source>
        <strain evidence="7">MPI-CAGE-AT-0147</strain>
    </source>
</reference>
<dbReference type="EMBL" id="JAGMUV010000017">
    <property type="protein sequence ID" value="KAH7131253.1"/>
    <property type="molecule type" value="Genomic_DNA"/>
</dbReference>
<dbReference type="GO" id="GO:0005739">
    <property type="term" value="C:mitochondrion"/>
    <property type="evidence" value="ECO:0007669"/>
    <property type="project" value="UniProtKB-SubCell"/>
</dbReference>
<protein>
    <recommendedName>
        <fullName evidence="9">DUF676 domain-containing protein</fullName>
    </recommendedName>
</protein>
<evidence type="ECO:0008006" key="9">
    <source>
        <dbReference type="Google" id="ProtNLM"/>
    </source>
</evidence>
<evidence type="ECO:0000256" key="6">
    <source>
        <dbReference type="ARBA" id="ARBA00023136"/>
    </source>
</evidence>
<evidence type="ECO:0000256" key="5">
    <source>
        <dbReference type="ARBA" id="ARBA00023128"/>
    </source>
</evidence>
<dbReference type="InterPro" id="IPR052374">
    <property type="entry name" value="SERAC1"/>
</dbReference>
<evidence type="ECO:0000256" key="3">
    <source>
        <dbReference type="ARBA" id="ARBA00004370"/>
    </source>
</evidence>
<dbReference type="Proteomes" id="UP000738349">
    <property type="component" value="Unassembled WGS sequence"/>
</dbReference>
<evidence type="ECO:0000256" key="1">
    <source>
        <dbReference type="ARBA" id="ARBA00004173"/>
    </source>
</evidence>
<evidence type="ECO:0000313" key="7">
    <source>
        <dbReference type="EMBL" id="KAH7131253.1"/>
    </source>
</evidence>
<evidence type="ECO:0000256" key="4">
    <source>
        <dbReference type="ARBA" id="ARBA00022824"/>
    </source>
</evidence>
<organism evidence="7 8">
    <name type="scientific">Dactylonectria macrodidyma</name>
    <dbReference type="NCBI Taxonomy" id="307937"/>
    <lineage>
        <taxon>Eukaryota</taxon>
        <taxon>Fungi</taxon>
        <taxon>Dikarya</taxon>
        <taxon>Ascomycota</taxon>
        <taxon>Pezizomycotina</taxon>
        <taxon>Sordariomycetes</taxon>
        <taxon>Hypocreomycetidae</taxon>
        <taxon>Hypocreales</taxon>
        <taxon>Nectriaceae</taxon>
        <taxon>Dactylonectria</taxon>
    </lineage>
</organism>
<proteinExistence type="predicted"/>
<dbReference type="Gene3D" id="3.40.50.1820">
    <property type="entry name" value="alpha/beta hydrolase"/>
    <property type="match status" value="1"/>
</dbReference>
<dbReference type="OrthoDB" id="5098432at2759"/>
<dbReference type="AlphaFoldDB" id="A0A9P9IQD2"/>
<evidence type="ECO:0000256" key="2">
    <source>
        <dbReference type="ARBA" id="ARBA00004240"/>
    </source>
</evidence>
<keyword evidence="8" id="KW-1185">Reference proteome</keyword>
<dbReference type="PANTHER" id="PTHR48182">
    <property type="entry name" value="PROTEIN SERAC1"/>
    <property type="match status" value="1"/>
</dbReference>
<comment type="subcellular location">
    <subcellularLocation>
        <location evidence="2">Endoplasmic reticulum</location>
    </subcellularLocation>
    <subcellularLocation>
        <location evidence="3">Membrane</location>
    </subcellularLocation>
    <subcellularLocation>
        <location evidence="1">Mitochondrion</location>
    </subcellularLocation>
</comment>
<dbReference type="GO" id="GO:0016020">
    <property type="term" value="C:membrane"/>
    <property type="evidence" value="ECO:0007669"/>
    <property type="project" value="UniProtKB-SubCell"/>
</dbReference>
<accession>A0A9P9IQD2</accession>
<keyword evidence="5" id="KW-0496">Mitochondrion</keyword>
<keyword evidence="6" id="KW-0472">Membrane</keyword>
<feature type="non-terminal residue" evidence="7">
    <location>
        <position position="1"/>
    </location>
</feature>
<dbReference type="PANTHER" id="PTHR48182:SF2">
    <property type="entry name" value="PROTEIN SERAC1"/>
    <property type="match status" value="1"/>
</dbReference>
<dbReference type="SUPFAM" id="SSF53474">
    <property type="entry name" value="alpha/beta-Hydrolases"/>
    <property type="match status" value="1"/>
</dbReference>
<sequence>FWPQELLPEILPTARVLTYGYDTKIQHVADRPVSTATIYDIAWDFLVALEAERQDDPPRPILFIAHSLGGIVVKEMLRRSSGCLSAQTHLHAIFESTIGIVFFGTPHGGASPHGFLVHIAKKFFKAIGYEANESIINGLLPNSERLRELTDCFGTMAEQRKWIIHSFQELNRVKILRQKVVEDEASRLNIPAIEVTEHICDDHMGMSKFSGINDPEFKKVAAALRRITHS</sequence>
<name>A0A9P9IQD2_9HYPO</name>
<dbReference type="InterPro" id="IPR029058">
    <property type="entry name" value="AB_hydrolase_fold"/>
</dbReference>
<dbReference type="GO" id="GO:0005783">
    <property type="term" value="C:endoplasmic reticulum"/>
    <property type="evidence" value="ECO:0007669"/>
    <property type="project" value="UniProtKB-SubCell"/>
</dbReference>
<gene>
    <name evidence="7" type="ORF">EDB81DRAFT_631356</name>
</gene>
<feature type="non-terminal residue" evidence="7">
    <location>
        <position position="230"/>
    </location>
</feature>
<keyword evidence="4" id="KW-0256">Endoplasmic reticulum</keyword>